<name>A0A1Q5PRH7_9ACTO</name>
<dbReference type="GO" id="GO:0160107">
    <property type="term" value="F:tRNA (adenine(58)-N1)-methyltransferase activity"/>
    <property type="evidence" value="ECO:0007669"/>
    <property type="project" value="InterPro"/>
</dbReference>
<proteinExistence type="predicted"/>
<keyword evidence="2" id="KW-0808">Transferase</keyword>
<dbReference type="Pfam" id="PF14801">
    <property type="entry name" value="TrmI-like_N"/>
    <property type="match status" value="1"/>
</dbReference>
<dbReference type="Gene3D" id="3.40.50.150">
    <property type="entry name" value="Vaccinia Virus protein VP39"/>
    <property type="match status" value="1"/>
</dbReference>
<keyword evidence="1" id="KW-0489">Methyltransferase</keyword>
<dbReference type="GO" id="GO:0031515">
    <property type="term" value="C:tRNA (m1A) methyltransferase complex"/>
    <property type="evidence" value="ECO:0007669"/>
    <property type="project" value="InterPro"/>
</dbReference>
<reference evidence="8" key="1">
    <citation type="submission" date="2016-11" db="EMBL/GenBank/DDBJ databases">
        <title>Actinomyces gypaetusis sp. nov. isolated from Gypaetus barbatus in Qinghai Tibet Plateau China.</title>
        <authorList>
            <person name="Meng X."/>
        </authorList>
    </citation>
    <scope>NUCLEOTIDE SEQUENCE [LARGE SCALE GENOMIC DNA]</scope>
    <source>
        <strain evidence="8">DSM 15383</strain>
    </source>
</reference>
<comment type="caution">
    <text evidence="7">The sequence shown here is derived from an EMBL/GenBank/DDBJ whole genome shotgun (WGS) entry which is preliminary data.</text>
</comment>
<dbReference type="RefSeq" id="WP_075361372.1">
    <property type="nucleotide sequence ID" value="NZ_MPDM01000003.1"/>
</dbReference>
<dbReference type="Gene3D" id="3.10.330.20">
    <property type="match status" value="1"/>
</dbReference>
<dbReference type="FunFam" id="3.40.50.150:FF:000019">
    <property type="entry name" value="tRNA (adenine(58)-N(1))-methyltransferase TrmI"/>
    <property type="match status" value="1"/>
</dbReference>
<keyword evidence="3" id="KW-0949">S-adenosyl-L-methionine</keyword>
<dbReference type="SUPFAM" id="SSF53335">
    <property type="entry name" value="S-adenosyl-L-methionine-dependent methyltransferases"/>
    <property type="match status" value="1"/>
</dbReference>
<protein>
    <recommendedName>
        <fullName evidence="6">tRNA (adenine(58)-N(1))-methyltransferase catalytic subunit TRM61 C-terminal domain-containing protein</fullName>
    </recommendedName>
</protein>
<feature type="region of interest" description="Disordered" evidence="5">
    <location>
        <begin position="287"/>
        <end position="307"/>
    </location>
</feature>
<dbReference type="PROSITE" id="PS51620">
    <property type="entry name" value="SAM_TRM61"/>
    <property type="match status" value="1"/>
</dbReference>
<keyword evidence="8" id="KW-1185">Reference proteome</keyword>
<dbReference type="EMBL" id="MPDM01000003">
    <property type="protein sequence ID" value="OKL50045.1"/>
    <property type="molecule type" value="Genomic_DNA"/>
</dbReference>
<evidence type="ECO:0000256" key="5">
    <source>
        <dbReference type="SAM" id="MobiDB-lite"/>
    </source>
</evidence>
<sequence>MTQAIPQDSSRSDSQLGQAARRGPFQPGDRVQLTDSKGRMHTITLTPGGSFNTHKYSFRHEELIGQHEGTVLTARGGGEYLCLRPLMSDYTLSMPRGAAVVYPKDAALIVQYADIFPGARVLEAGVGSGALTLSLLSAVGAEGELTSIERRADFAEIAQANVDLWFGKRHPAWTVKVGDFADVVQQEVEPNSIDRVVLDMLSPWENLQSAAQALVPGGVLLCYVATVTQLSRLAEDLRATGLFTEPKAWESMVRDWHLEGLAVRPEHRMVAHTGFLLTARRMAAGVEPPTVSRRPAKEAQGLAGQWDETEEWSLPAIGQRDISERKVRRVHRDVTARAHRWAGEESEQSTDQD</sequence>
<evidence type="ECO:0000259" key="6">
    <source>
        <dbReference type="Pfam" id="PF08704"/>
    </source>
</evidence>
<accession>A0A1Q5PRH7</accession>
<dbReference type="PANTHER" id="PTHR12133:SF1">
    <property type="entry name" value="TRNA (ADENINE(58)-N(1))-METHYLTRANSFERASE, MITOCHONDRIAL"/>
    <property type="match status" value="1"/>
</dbReference>
<evidence type="ECO:0000313" key="7">
    <source>
        <dbReference type="EMBL" id="OKL50045.1"/>
    </source>
</evidence>
<dbReference type="InterPro" id="IPR029063">
    <property type="entry name" value="SAM-dependent_MTases_sf"/>
</dbReference>
<feature type="domain" description="tRNA (adenine(58)-N(1))-methyltransferase catalytic subunit TRM61 C-terminal" evidence="6">
    <location>
        <begin position="90"/>
        <end position="257"/>
    </location>
</feature>
<dbReference type="PANTHER" id="PTHR12133">
    <property type="entry name" value="TRNA (ADENINE(58)-N(1))-METHYLTRANSFERASE"/>
    <property type="match status" value="1"/>
</dbReference>
<feature type="region of interest" description="Disordered" evidence="5">
    <location>
        <begin position="1"/>
        <end position="46"/>
    </location>
</feature>
<evidence type="ECO:0000256" key="3">
    <source>
        <dbReference type="ARBA" id="ARBA00022691"/>
    </source>
</evidence>
<evidence type="ECO:0000256" key="1">
    <source>
        <dbReference type="ARBA" id="ARBA00022603"/>
    </source>
</evidence>
<dbReference type="CDD" id="cd02440">
    <property type="entry name" value="AdoMet_MTases"/>
    <property type="match status" value="1"/>
</dbReference>
<evidence type="ECO:0000256" key="4">
    <source>
        <dbReference type="ARBA" id="ARBA00022694"/>
    </source>
</evidence>
<dbReference type="OrthoDB" id="9781391at2"/>
<dbReference type="STRING" id="156892.BM477_03930"/>
<dbReference type="InterPro" id="IPR014816">
    <property type="entry name" value="tRNA_MeTrfase_Gcd14"/>
</dbReference>
<organism evidence="7 8">
    <name type="scientific">Boudabousia marimammalium</name>
    <dbReference type="NCBI Taxonomy" id="156892"/>
    <lineage>
        <taxon>Bacteria</taxon>
        <taxon>Bacillati</taxon>
        <taxon>Actinomycetota</taxon>
        <taxon>Actinomycetes</taxon>
        <taxon>Actinomycetales</taxon>
        <taxon>Actinomycetaceae</taxon>
        <taxon>Boudabousia</taxon>
    </lineage>
</organism>
<feature type="compositionally biased region" description="Polar residues" evidence="5">
    <location>
        <begin position="1"/>
        <end position="17"/>
    </location>
</feature>
<keyword evidence="4" id="KW-0819">tRNA processing</keyword>
<dbReference type="Proteomes" id="UP000186465">
    <property type="component" value="Unassembled WGS sequence"/>
</dbReference>
<dbReference type="GO" id="GO:0030488">
    <property type="term" value="P:tRNA methylation"/>
    <property type="evidence" value="ECO:0007669"/>
    <property type="project" value="InterPro"/>
</dbReference>
<dbReference type="AlphaFoldDB" id="A0A1Q5PRH7"/>
<evidence type="ECO:0000313" key="8">
    <source>
        <dbReference type="Proteomes" id="UP000186465"/>
    </source>
</evidence>
<dbReference type="Pfam" id="PF08704">
    <property type="entry name" value="GCD14"/>
    <property type="match status" value="1"/>
</dbReference>
<dbReference type="InterPro" id="IPR049470">
    <property type="entry name" value="TRM61_C"/>
</dbReference>
<evidence type="ECO:0000256" key="2">
    <source>
        <dbReference type="ARBA" id="ARBA00022679"/>
    </source>
</evidence>
<gene>
    <name evidence="7" type="ORF">BM477_03930</name>
</gene>